<dbReference type="EMBL" id="FOAP01000049">
    <property type="protein sequence ID" value="SEN37978.1"/>
    <property type="molecule type" value="Genomic_DNA"/>
</dbReference>
<dbReference type="InterPro" id="IPR052344">
    <property type="entry name" value="Transposase-related"/>
</dbReference>
<reference evidence="6" key="1">
    <citation type="submission" date="2016-10" db="EMBL/GenBank/DDBJ databases">
        <authorList>
            <person name="Varghese N."/>
            <person name="Submissions S."/>
        </authorList>
    </citation>
    <scope>NUCLEOTIDE SEQUENCE [LARGE SCALE GENOMIC DNA]</scope>
    <source>
        <strain evidence="6">DSM 17044</strain>
    </source>
</reference>
<feature type="region of interest" description="Disordered" evidence="2">
    <location>
        <begin position="131"/>
        <end position="159"/>
    </location>
</feature>
<feature type="domain" description="Transposase IS66 C-terminal" evidence="4">
    <location>
        <begin position="537"/>
        <end position="573"/>
    </location>
</feature>
<dbReference type="Pfam" id="PF03050">
    <property type="entry name" value="DDE_Tnp_IS66"/>
    <property type="match status" value="1"/>
</dbReference>
<sequence>MGCAWRRRVEGQARIEVRWSGGLRALAPTRQVGVDSADVRGYKAAVSVHESTSAAQVRIAELEALLSAERERSAQLEKEQQVLRASHERLRLELELLKRRLFLAKAERVDSRQLELEFAQKLRALEQVAGTLGMSSESQSPAPEGDSTKKRKASGRRDLKSLPLQEQRVEIADPLFDELVAQGKAERIGFEESCKLAWQRGGMRRLVVARVKYRTVGADGEAALETAMMPKELFFRCLAAPSLLAHLLVEKYCDGLPLFRLEQRLARDGVPVDRGTMARWVEDAGATVGATVVAAMREEALRTAFCIATDATGVAVQPVPTEGQRQACRRGHYFVQVADKDAIFFEYTARETSAAVLEMFKGFSGYVQADAKSVYDALFRPAEPQPPEGPAEVRQEVACWVHCRRGFWEATAAKNLVAREGLARIGRIFELDASWSDKPPEEIHRLRQAHLRVHVEAFFTWAQAEHEQVRAERGLLPRALGYALRHQQALCRFLDDGRLLLDNNRSERALRRIAVGRKAWLFVGSDDHAERAGHLFTLIATARLHGLDPEAYLRDLFRVLAHWPRERYLELAPKYWAATRARLAATELDAEVGELAVPAPLTSSAEEQVSSR</sequence>
<dbReference type="NCBIfam" id="NF033517">
    <property type="entry name" value="transpos_IS66"/>
    <property type="match status" value="1"/>
</dbReference>
<organism evidence="5 6">
    <name type="scientific">Stigmatella aurantiaca</name>
    <dbReference type="NCBI Taxonomy" id="41"/>
    <lineage>
        <taxon>Bacteria</taxon>
        <taxon>Pseudomonadati</taxon>
        <taxon>Myxococcota</taxon>
        <taxon>Myxococcia</taxon>
        <taxon>Myxococcales</taxon>
        <taxon>Cystobacterineae</taxon>
        <taxon>Archangiaceae</taxon>
        <taxon>Stigmatella</taxon>
    </lineage>
</organism>
<dbReference type="Pfam" id="PF13817">
    <property type="entry name" value="DDE_Tnp_IS66_C"/>
    <property type="match status" value="1"/>
</dbReference>
<dbReference type="PANTHER" id="PTHR33678:SF1">
    <property type="entry name" value="BLL1576 PROTEIN"/>
    <property type="match status" value="1"/>
</dbReference>
<name>A0A1H8G3V9_STIAU</name>
<evidence type="ECO:0000256" key="2">
    <source>
        <dbReference type="SAM" id="MobiDB-lite"/>
    </source>
</evidence>
<feature type="coiled-coil region" evidence="1">
    <location>
        <begin position="59"/>
        <end position="107"/>
    </location>
</feature>
<dbReference type="AlphaFoldDB" id="A0A1H8G3V9"/>
<keyword evidence="1" id="KW-0175">Coiled coil</keyword>
<keyword evidence="6" id="KW-1185">Reference proteome</keyword>
<evidence type="ECO:0000313" key="5">
    <source>
        <dbReference type="EMBL" id="SEN37978.1"/>
    </source>
</evidence>
<dbReference type="PANTHER" id="PTHR33678">
    <property type="entry name" value="BLL1576 PROTEIN"/>
    <property type="match status" value="1"/>
</dbReference>
<dbReference type="InterPro" id="IPR039552">
    <property type="entry name" value="IS66_C"/>
</dbReference>
<dbReference type="InterPro" id="IPR004291">
    <property type="entry name" value="Transposase_IS66_central"/>
</dbReference>
<accession>A0A1H8G3V9</accession>
<evidence type="ECO:0000256" key="1">
    <source>
        <dbReference type="SAM" id="Coils"/>
    </source>
</evidence>
<dbReference type="Proteomes" id="UP000182719">
    <property type="component" value="Unassembled WGS sequence"/>
</dbReference>
<gene>
    <name evidence="5" type="ORF">SAMN05444354_1493</name>
</gene>
<feature type="domain" description="Transposase IS66 central" evidence="3">
    <location>
        <begin position="237"/>
        <end position="530"/>
    </location>
</feature>
<evidence type="ECO:0000313" key="6">
    <source>
        <dbReference type="Proteomes" id="UP000182719"/>
    </source>
</evidence>
<proteinExistence type="predicted"/>
<evidence type="ECO:0000259" key="4">
    <source>
        <dbReference type="Pfam" id="PF13817"/>
    </source>
</evidence>
<protein>
    <submittedName>
        <fullName evidence="5">Transposase</fullName>
    </submittedName>
</protein>
<evidence type="ECO:0000259" key="3">
    <source>
        <dbReference type="Pfam" id="PF03050"/>
    </source>
</evidence>